<keyword evidence="2" id="KW-1185">Reference proteome</keyword>
<dbReference type="InterPro" id="IPR007709">
    <property type="entry name" value="N-FG_amidohydro"/>
</dbReference>
<dbReference type="SUPFAM" id="SSF53187">
    <property type="entry name" value="Zn-dependent exopeptidases"/>
    <property type="match status" value="1"/>
</dbReference>
<accession>A0ABU1K974</accession>
<proteinExistence type="predicted"/>
<dbReference type="Gene3D" id="3.40.630.40">
    <property type="entry name" value="Zn-dependent exopeptidases"/>
    <property type="match status" value="1"/>
</dbReference>
<organism evidence="1 2">
    <name type="scientific">Mesonia maritima</name>
    <dbReference type="NCBI Taxonomy" id="1793873"/>
    <lineage>
        <taxon>Bacteria</taxon>
        <taxon>Pseudomonadati</taxon>
        <taxon>Bacteroidota</taxon>
        <taxon>Flavobacteriia</taxon>
        <taxon>Flavobacteriales</taxon>
        <taxon>Flavobacteriaceae</taxon>
        <taxon>Mesonia</taxon>
    </lineage>
</organism>
<protein>
    <submittedName>
        <fullName evidence="1">N-formylglutamate amidohydrolase</fullName>
    </submittedName>
</protein>
<reference evidence="1 2" key="1">
    <citation type="submission" date="2023-07" db="EMBL/GenBank/DDBJ databases">
        <title>Genomic Encyclopedia of Type Strains, Phase IV (KMG-IV): sequencing the most valuable type-strain genomes for metagenomic binning, comparative biology and taxonomic classification.</title>
        <authorList>
            <person name="Goeker M."/>
        </authorList>
    </citation>
    <scope>NUCLEOTIDE SEQUENCE [LARGE SCALE GENOMIC DNA]</scope>
    <source>
        <strain evidence="1 2">DSM 102814</strain>
    </source>
</reference>
<evidence type="ECO:0000313" key="1">
    <source>
        <dbReference type="EMBL" id="MDR6301138.1"/>
    </source>
</evidence>
<evidence type="ECO:0000313" key="2">
    <source>
        <dbReference type="Proteomes" id="UP001257659"/>
    </source>
</evidence>
<dbReference type="Proteomes" id="UP001257659">
    <property type="component" value="Unassembled WGS sequence"/>
</dbReference>
<dbReference type="EMBL" id="JAVDQA010000004">
    <property type="protein sequence ID" value="MDR6301138.1"/>
    <property type="molecule type" value="Genomic_DNA"/>
</dbReference>
<name>A0ABU1K974_9FLAO</name>
<comment type="caution">
    <text evidence="1">The sequence shown here is derived from an EMBL/GenBank/DDBJ whole genome shotgun (WGS) entry which is preliminary data.</text>
</comment>
<dbReference type="Pfam" id="PF05013">
    <property type="entry name" value="FGase"/>
    <property type="match status" value="1"/>
</dbReference>
<gene>
    <name evidence="1" type="ORF">GGR31_001785</name>
</gene>
<sequence length="235" mass="27145">MKLVLTSEHGGNLIPQKYRYLFKNESATLNSHKGFDKGTFDLFTYLSPIAAFSKATQTSRLLIEANRSLHHPALFSVYTNELEHSIKNEIIEKYYAPYRNVVEEKIAEFIAEGETVFHLSVHSFTPILNGEKRTADIGILYDSKRLEEKKLAQLFKKELNASFQHELKIQFNYPYLGSADGFTTYLRKKFPKNYIGIELEMNQKFVEKKAFPSSLKKVVKIAVEKIMEVHAQELK</sequence>
<dbReference type="RefSeq" id="WP_309728217.1">
    <property type="nucleotide sequence ID" value="NZ_JAVDQA010000004.1"/>
</dbReference>